<dbReference type="Pfam" id="PF00882">
    <property type="entry name" value="Zn_dep_PLPC"/>
    <property type="match status" value="1"/>
</dbReference>
<name>A0ABS6EQX0_9FIRM</name>
<sequence length="304" mass="34402">MPALVSHFIFADSALHDAQPYLVKAIQAAPLAFRWGAQGPDILFFHRPLAENNINRIGHRMHEERIGRMFQALTDECARSRTPEATAYLLGYCCHYILDRTVHPFVTYIANYRIDPLYPQLSLSAQHNLCEAELDRALIAAAHGGNPADYPAHMLLSYDNKTATIIGTILSRAIWSVYGTRVPVSAVKASMRSMIHVQHMLRDRSGRRHSVLSWLEHRLHISGDFSSLIRPLTPLDADCTNHSHQPWIDASTPHLRRYTDYFQILNSAQRPAAHLMESCYDAVQTGKPLPKQAFALNYMGIPER</sequence>
<keyword evidence="3" id="KW-1185">Reference proteome</keyword>
<dbReference type="Proteomes" id="UP000783588">
    <property type="component" value="Unassembled WGS sequence"/>
</dbReference>
<feature type="domain" description="Phospholipase C/D" evidence="1">
    <location>
        <begin position="6"/>
        <end position="140"/>
    </location>
</feature>
<dbReference type="InterPro" id="IPR029002">
    <property type="entry name" value="PLPC/GPLD1"/>
</dbReference>
<gene>
    <name evidence="2" type="ORF">KQI75_05540</name>
</gene>
<evidence type="ECO:0000313" key="2">
    <source>
        <dbReference type="EMBL" id="MBU5490086.1"/>
    </source>
</evidence>
<protein>
    <submittedName>
        <fullName evidence="2">Zinc dependent phospholipase C family protein</fullName>
    </submittedName>
</protein>
<organism evidence="2 3">
    <name type="scientific">Butyricicoccus intestinisimiae</name>
    <dbReference type="NCBI Taxonomy" id="2841509"/>
    <lineage>
        <taxon>Bacteria</taxon>
        <taxon>Bacillati</taxon>
        <taxon>Bacillota</taxon>
        <taxon>Clostridia</taxon>
        <taxon>Eubacteriales</taxon>
        <taxon>Butyricicoccaceae</taxon>
        <taxon>Butyricicoccus</taxon>
    </lineage>
</organism>
<evidence type="ECO:0000313" key="3">
    <source>
        <dbReference type="Proteomes" id="UP000783588"/>
    </source>
</evidence>
<accession>A0ABS6EQX0</accession>
<reference evidence="2 3" key="1">
    <citation type="submission" date="2021-06" db="EMBL/GenBank/DDBJ databases">
        <authorList>
            <person name="Sun Q."/>
            <person name="Li D."/>
        </authorList>
    </citation>
    <scope>NUCLEOTIDE SEQUENCE [LARGE SCALE GENOMIC DNA]</scope>
    <source>
        <strain evidence="2 3">MSJd-7</strain>
    </source>
</reference>
<proteinExistence type="predicted"/>
<dbReference type="EMBL" id="JAHLQI010000002">
    <property type="protein sequence ID" value="MBU5490086.1"/>
    <property type="molecule type" value="Genomic_DNA"/>
</dbReference>
<comment type="caution">
    <text evidence="2">The sequence shown here is derived from an EMBL/GenBank/DDBJ whole genome shotgun (WGS) entry which is preliminary data.</text>
</comment>
<dbReference type="RefSeq" id="WP_216469732.1">
    <property type="nucleotide sequence ID" value="NZ_JAHLQI010000002.1"/>
</dbReference>
<evidence type="ECO:0000259" key="1">
    <source>
        <dbReference type="Pfam" id="PF00882"/>
    </source>
</evidence>